<sequence length="231" mass="25806">MTIALSSDVERNMGKDYAEGYQQAREDGGNNRLAMRAFKRLLNVSAYFPGFEARDAEFFDGYKDGVRDSVRVIQTTATGASMNDTQGRGHSERSVEITPQRPLENKPATEDVQATTSATLANLQEQVKAATYSTLNRGSSMSATSFSHQVELLQNLKQYLGDFQERLLGVSANYQRKVDELHCAGMMDETYARYIENELAQTQAMIARLVDHISASDIPTVEREISYLESH</sequence>
<feature type="compositionally biased region" description="Polar residues" evidence="1">
    <location>
        <begin position="77"/>
        <end position="86"/>
    </location>
</feature>
<evidence type="ECO:0000256" key="1">
    <source>
        <dbReference type="SAM" id="MobiDB-lite"/>
    </source>
</evidence>
<reference evidence="2" key="2">
    <citation type="submission" date="2023-04" db="EMBL/GenBank/DDBJ databases">
        <authorList>
            <person name="Beletskiy A.V."/>
            <person name="Mardanov A.V."/>
            <person name="Ravin N.V."/>
        </authorList>
    </citation>
    <scope>NUCLEOTIDE SEQUENCE</scope>
    <source>
        <strain evidence="2">GKL-02</strain>
    </source>
</reference>
<proteinExistence type="predicted"/>
<dbReference type="KEGG" id="tput:QJT81_12840"/>
<feature type="region of interest" description="Disordered" evidence="1">
    <location>
        <begin position="77"/>
        <end position="109"/>
    </location>
</feature>
<organism evidence="2">
    <name type="scientific">Candidatus Thiothrix putei</name>
    <dbReference type="NCBI Taxonomy" id="3080811"/>
    <lineage>
        <taxon>Bacteria</taxon>
        <taxon>Pseudomonadati</taxon>
        <taxon>Pseudomonadota</taxon>
        <taxon>Gammaproteobacteria</taxon>
        <taxon>Thiotrichales</taxon>
        <taxon>Thiotrichaceae</taxon>
        <taxon>Thiothrix</taxon>
    </lineage>
</organism>
<dbReference type="Proteomes" id="UP001301326">
    <property type="component" value="Chromosome"/>
</dbReference>
<name>A0AA95H8D2_9GAMM</name>
<reference evidence="2" key="1">
    <citation type="journal article" date="2023" name="Int. J. Mol. Sci.">
        <title>Metagenomics Revealed a New Genus 'Candidatus Thiocaldithrix dubininis' gen. nov., sp. nov. and a New Species 'Candidatus Thiothrix putei' sp. nov. in the Family Thiotrichaceae, Some Members of Which Have Traits of Both Na+- and H+-Motive Energetics.</title>
        <authorList>
            <person name="Ravin N.V."/>
            <person name="Muntyan M.S."/>
            <person name="Smolyakov D.D."/>
            <person name="Rudenko T.S."/>
            <person name="Beletsky A.V."/>
            <person name="Mardanov A.V."/>
            <person name="Grabovich M.Y."/>
        </authorList>
    </citation>
    <scope>NUCLEOTIDE SEQUENCE</scope>
    <source>
        <strain evidence="2">GKL-02</strain>
    </source>
</reference>
<gene>
    <name evidence="2" type="ORF">QJT81_12840</name>
</gene>
<evidence type="ECO:0000313" key="2">
    <source>
        <dbReference type="EMBL" id="WGZ92737.1"/>
    </source>
</evidence>
<dbReference type="AlphaFoldDB" id="A0AA95H8D2"/>
<protein>
    <submittedName>
        <fullName evidence="2">Uncharacterized protein</fullName>
    </submittedName>
</protein>
<accession>A0AA95H8D2</accession>
<dbReference type="EMBL" id="CP124756">
    <property type="protein sequence ID" value="WGZ92737.1"/>
    <property type="molecule type" value="Genomic_DNA"/>
</dbReference>